<evidence type="ECO:0000313" key="3">
    <source>
        <dbReference type="Proteomes" id="UP000280960"/>
    </source>
</evidence>
<accession>A0A3G2R3K1</accession>
<organism evidence="2 3">
    <name type="scientific">Biomaibacter acetigenes</name>
    <dbReference type="NCBI Taxonomy" id="2316383"/>
    <lineage>
        <taxon>Bacteria</taxon>
        <taxon>Bacillati</taxon>
        <taxon>Bacillota</taxon>
        <taxon>Clostridia</taxon>
        <taxon>Thermosediminibacterales</taxon>
        <taxon>Tepidanaerobacteraceae</taxon>
        <taxon>Biomaibacter</taxon>
    </lineage>
</organism>
<keyword evidence="1" id="KW-0175">Coiled coil</keyword>
<keyword evidence="3" id="KW-1185">Reference proteome</keyword>
<dbReference type="EMBL" id="CP033169">
    <property type="protein sequence ID" value="AYO29972.1"/>
    <property type="molecule type" value="Genomic_DNA"/>
</dbReference>
<evidence type="ECO:0000256" key="1">
    <source>
        <dbReference type="SAM" id="Coils"/>
    </source>
</evidence>
<evidence type="ECO:0000313" key="2">
    <source>
        <dbReference type="EMBL" id="AYO29972.1"/>
    </source>
</evidence>
<dbReference type="RefSeq" id="WP_122014269.1">
    <property type="nucleotide sequence ID" value="NZ_CP033169.1"/>
</dbReference>
<dbReference type="AlphaFoldDB" id="A0A3G2R3K1"/>
<sequence length="96" mass="11164">MGKIDKLMDFIWLLNAQVNSLHEPKLLTQNAVKKAKEFEDRLKEINLSGEEADIIKKELENSLIYMKETSKKLAELEEEIFAILENLTQIIKTTMQ</sequence>
<dbReference type="KEGG" id="bacg:D2962_04565"/>
<name>A0A3G2R3K1_9FIRM</name>
<dbReference type="Proteomes" id="UP000280960">
    <property type="component" value="Chromosome"/>
</dbReference>
<proteinExistence type="predicted"/>
<feature type="coiled-coil region" evidence="1">
    <location>
        <begin position="59"/>
        <end position="86"/>
    </location>
</feature>
<protein>
    <submittedName>
        <fullName evidence="2">Uncharacterized protein</fullName>
    </submittedName>
</protein>
<gene>
    <name evidence="2" type="ORF">D2962_04565</name>
</gene>
<reference evidence="2 3" key="1">
    <citation type="submission" date="2018-10" db="EMBL/GenBank/DDBJ databases">
        <authorList>
            <person name="Zhang X."/>
        </authorList>
    </citation>
    <scope>NUCLEOTIDE SEQUENCE [LARGE SCALE GENOMIC DNA]</scope>
    <source>
        <strain evidence="2 3">SK-G1</strain>
    </source>
</reference>